<evidence type="ECO:0000256" key="3">
    <source>
        <dbReference type="ARBA" id="ARBA00023242"/>
    </source>
</evidence>
<dbReference type="Pfam" id="PF08661">
    <property type="entry name" value="Rep_fac-A_3"/>
    <property type="match status" value="1"/>
</dbReference>
<protein>
    <submittedName>
        <fullName evidence="4">Replication protein A 14 kDa subunit</fullName>
    </submittedName>
</protein>
<dbReference type="InterPro" id="IPR012340">
    <property type="entry name" value="NA-bd_OB-fold"/>
</dbReference>
<dbReference type="GO" id="GO:0005662">
    <property type="term" value="C:DNA replication factor A complex"/>
    <property type="evidence" value="ECO:0007669"/>
    <property type="project" value="TreeGrafter"/>
</dbReference>
<dbReference type="EMBL" id="KQ981153">
    <property type="protein sequence ID" value="KYN08988.1"/>
    <property type="molecule type" value="Genomic_DNA"/>
</dbReference>
<accession>A0A195D7Z2</accession>
<comment type="subcellular location">
    <subcellularLocation>
        <location evidence="1">Nucleus</location>
    </subcellularLocation>
</comment>
<name>A0A195D7Z2_9HYME</name>
<dbReference type="InterPro" id="IPR013970">
    <property type="entry name" value="Rfa2"/>
</dbReference>
<evidence type="ECO:0000256" key="1">
    <source>
        <dbReference type="ARBA" id="ARBA00004123"/>
    </source>
</evidence>
<proteinExistence type="inferred from homology"/>
<reference evidence="4 5" key="1">
    <citation type="submission" date="2015-09" db="EMBL/GenBank/DDBJ databases">
        <title>Trachymyrmex cornetzi WGS genome.</title>
        <authorList>
            <person name="Nygaard S."/>
            <person name="Hu H."/>
            <person name="Boomsma J."/>
            <person name="Zhang G."/>
        </authorList>
    </citation>
    <scope>NUCLEOTIDE SEQUENCE [LARGE SCALE GENOMIC DNA]</scope>
    <source>
        <strain evidence="4">Tcor2-1</strain>
        <tissue evidence="4">Whole body</tissue>
    </source>
</reference>
<keyword evidence="5" id="KW-1185">Reference proteome</keyword>
<keyword evidence="3" id="KW-0539">Nucleus</keyword>
<dbReference type="GO" id="GO:0006289">
    <property type="term" value="P:nucleotide-excision repair"/>
    <property type="evidence" value="ECO:0007669"/>
    <property type="project" value="TreeGrafter"/>
</dbReference>
<evidence type="ECO:0000313" key="5">
    <source>
        <dbReference type="Proteomes" id="UP000078492"/>
    </source>
</evidence>
<dbReference type="AlphaFoldDB" id="A0A195D7Z2"/>
<evidence type="ECO:0000256" key="2">
    <source>
        <dbReference type="ARBA" id="ARBA00009761"/>
    </source>
</evidence>
<evidence type="ECO:0000313" key="4">
    <source>
        <dbReference type="EMBL" id="KYN08988.1"/>
    </source>
</evidence>
<dbReference type="OrthoDB" id="188186at2759"/>
<dbReference type="GO" id="GO:0006298">
    <property type="term" value="P:mismatch repair"/>
    <property type="evidence" value="ECO:0007669"/>
    <property type="project" value="TreeGrafter"/>
</dbReference>
<dbReference type="KEGG" id="tcz:108770179"/>
<dbReference type="Gene3D" id="2.40.50.140">
    <property type="entry name" value="Nucleic acid-binding proteins"/>
    <property type="match status" value="1"/>
</dbReference>
<comment type="similarity">
    <text evidence="2">Belongs to the replication factor A protein 3 family.</text>
</comment>
<dbReference type="GO" id="GO:0006284">
    <property type="term" value="P:base-excision repair"/>
    <property type="evidence" value="ECO:0007669"/>
    <property type="project" value="TreeGrafter"/>
</dbReference>
<dbReference type="GO" id="GO:0035861">
    <property type="term" value="C:site of double-strand break"/>
    <property type="evidence" value="ECO:0007669"/>
    <property type="project" value="TreeGrafter"/>
</dbReference>
<sequence>MSDIRILGKRLAQRIDQEAIVLGRITEKSSDGKSAEITTTDDARINVTFLEPFDNNASGYIEVRGTVKSKSTMSCSSFVCFPPSMTKDFDSNGYNAMVSVRCAVGNQLEGVFYGD</sequence>
<dbReference type="STRING" id="471704.A0A195D7Z2"/>
<dbReference type="PANTHER" id="PTHR15114:SF1">
    <property type="entry name" value="REPLICATION PROTEIN A 14 KDA SUBUNIT"/>
    <property type="match status" value="1"/>
</dbReference>
<dbReference type="GO" id="GO:0003684">
    <property type="term" value="F:damaged DNA binding"/>
    <property type="evidence" value="ECO:0007669"/>
    <property type="project" value="TreeGrafter"/>
</dbReference>
<dbReference type="GO" id="GO:0003697">
    <property type="term" value="F:single-stranded DNA binding"/>
    <property type="evidence" value="ECO:0007669"/>
    <property type="project" value="TreeGrafter"/>
</dbReference>
<dbReference type="Proteomes" id="UP000078492">
    <property type="component" value="Unassembled WGS sequence"/>
</dbReference>
<gene>
    <name evidence="4" type="ORF">ALC57_18955</name>
</gene>
<organism evidence="4 5">
    <name type="scientific">Trachymyrmex cornetzi</name>
    <dbReference type="NCBI Taxonomy" id="471704"/>
    <lineage>
        <taxon>Eukaryota</taxon>
        <taxon>Metazoa</taxon>
        <taxon>Ecdysozoa</taxon>
        <taxon>Arthropoda</taxon>
        <taxon>Hexapoda</taxon>
        <taxon>Insecta</taxon>
        <taxon>Pterygota</taxon>
        <taxon>Neoptera</taxon>
        <taxon>Endopterygota</taxon>
        <taxon>Hymenoptera</taxon>
        <taxon>Apocrita</taxon>
        <taxon>Aculeata</taxon>
        <taxon>Formicoidea</taxon>
        <taxon>Formicidae</taxon>
        <taxon>Myrmicinae</taxon>
        <taxon>Trachymyrmex</taxon>
    </lineage>
</organism>
<dbReference type="GO" id="GO:0000724">
    <property type="term" value="P:double-strand break repair via homologous recombination"/>
    <property type="evidence" value="ECO:0007669"/>
    <property type="project" value="TreeGrafter"/>
</dbReference>
<dbReference type="PANTHER" id="PTHR15114">
    <property type="entry name" value="REPLICATION PROTEIN A3"/>
    <property type="match status" value="1"/>
</dbReference>
<dbReference type="GO" id="GO:0006260">
    <property type="term" value="P:DNA replication"/>
    <property type="evidence" value="ECO:0007669"/>
    <property type="project" value="InterPro"/>
</dbReference>
<dbReference type="SUPFAM" id="SSF50249">
    <property type="entry name" value="Nucleic acid-binding proteins"/>
    <property type="match status" value="1"/>
</dbReference>